<evidence type="ECO:0000313" key="7">
    <source>
        <dbReference type="Proteomes" id="UP000510643"/>
    </source>
</evidence>
<dbReference type="Gene3D" id="2.60.40.420">
    <property type="entry name" value="Cupredoxins - blue copper proteins"/>
    <property type="match status" value="1"/>
</dbReference>
<dbReference type="AlphaFoldDB" id="A0A7H9DR02"/>
<dbReference type="OrthoDB" id="9814063at2"/>
<evidence type="ECO:0000256" key="3">
    <source>
        <dbReference type="ARBA" id="ARBA00022982"/>
    </source>
</evidence>
<dbReference type="GO" id="GO:0005507">
    <property type="term" value="F:copper ion binding"/>
    <property type="evidence" value="ECO:0007669"/>
    <property type="project" value="InterPro"/>
</dbReference>
<gene>
    <name evidence="6" type="ORF">FH779_05685</name>
</gene>
<dbReference type="EMBL" id="CP040908">
    <property type="protein sequence ID" value="QLL57598.1"/>
    <property type="molecule type" value="Genomic_DNA"/>
</dbReference>
<evidence type="ECO:0000256" key="4">
    <source>
        <dbReference type="ARBA" id="ARBA00023008"/>
    </source>
</evidence>
<organism evidence="6 7">
    <name type="scientific">Empedobacter falsenii</name>
    <dbReference type="NCBI Taxonomy" id="343874"/>
    <lineage>
        <taxon>Bacteria</taxon>
        <taxon>Pseudomonadati</taxon>
        <taxon>Bacteroidota</taxon>
        <taxon>Flavobacteriia</taxon>
        <taxon>Flavobacteriales</taxon>
        <taxon>Weeksellaceae</taxon>
        <taxon>Empedobacter</taxon>
    </lineage>
</organism>
<name>A0A7H9DR02_9FLAO</name>
<evidence type="ECO:0000256" key="2">
    <source>
        <dbReference type="ARBA" id="ARBA00022723"/>
    </source>
</evidence>
<dbReference type="PANTHER" id="PTHR38439">
    <property type="entry name" value="AURACYANIN-B"/>
    <property type="match status" value="1"/>
</dbReference>
<protein>
    <submittedName>
        <fullName evidence="6">Azurin</fullName>
    </submittedName>
</protein>
<evidence type="ECO:0000256" key="1">
    <source>
        <dbReference type="ARBA" id="ARBA00022448"/>
    </source>
</evidence>
<dbReference type="InterPro" id="IPR000923">
    <property type="entry name" value="BlueCu_1"/>
</dbReference>
<dbReference type="GO" id="GO:0009055">
    <property type="term" value="F:electron transfer activity"/>
    <property type="evidence" value="ECO:0007669"/>
    <property type="project" value="InterPro"/>
</dbReference>
<keyword evidence="7" id="KW-1185">Reference proteome</keyword>
<keyword evidence="1" id="KW-0813">Transport</keyword>
<keyword evidence="4" id="KW-0186">Copper</keyword>
<dbReference type="KEGG" id="efal:FH779_05685"/>
<evidence type="ECO:0000259" key="5">
    <source>
        <dbReference type="Pfam" id="PF00127"/>
    </source>
</evidence>
<proteinExistence type="predicted"/>
<dbReference type="InterPro" id="IPR008972">
    <property type="entry name" value="Cupredoxin"/>
</dbReference>
<dbReference type="SUPFAM" id="SSF49503">
    <property type="entry name" value="Cupredoxins"/>
    <property type="match status" value="1"/>
</dbReference>
<dbReference type="InterPro" id="IPR050845">
    <property type="entry name" value="Cu-binding_ET"/>
</dbReference>
<keyword evidence="2" id="KW-0479">Metal-binding</keyword>
<accession>A0A7H9DR02</accession>
<reference evidence="6 7" key="1">
    <citation type="submission" date="2019-06" db="EMBL/GenBank/DDBJ databases">
        <title>Emergence of pandrug resistant Empedobacter falsenii in China.</title>
        <authorList>
            <person name="Dong N."/>
            <person name="Chen S."/>
            <person name="Zhang R."/>
        </authorList>
    </citation>
    <scope>NUCLEOTIDE SEQUENCE [LARGE SCALE GENOMIC DNA]</scope>
    <source>
        <strain evidence="6 7">1681-1</strain>
    </source>
</reference>
<dbReference type="PROSITE" id="PS51257">
    <property type="entry name" value="PROKAR_LIPOPROTEIN"/>
    <property type="match status" value="1"/>
</dbReference>
<keyword evidence="3" id="KW-0249">Electron transport</keyword>
<feature type="domain" description="Blue (type 1) copper" evidence="5">
    <location>
        <begin position="46"/>
        <end position="169"/>
    </location>
</feature>
<evidence type="ECO:0000313" key="6">
    <source>
        <dbReference type="EMBL" id="QLL57598.1"/>
    </source>
</evidence>
<dbReference type="Proteomes" id="UP000510643">
    <property type="component" value="Chromosome"/>
</dbReference>
<sequence length="169" mass="18546">MKKLVLGLSVIIFTACNNNKKTEQSVQENNQPVLEQTTVPTEQANEVELTISGGDDMKFDKTELKVKEGQTVKLILKHTGKAPIEAMGHNVVILAQGTDFNAFANAAINAKDNDYIPKEMEKAVITKTDMIGGGQTTEITFNAPAKGSYDFLCSFPGHYIYMKGKFIVE</sequence>
<dbReference type="InterPro" id="IPR028871">
    <property type="entry name" value="BlueCu_1_BS"/>
</dbReference>
<dbReference type="PROSITE" id="PS00196">
    <property type="entry name" value="COPPER_BLUE"/>
    <property type="match status" value="1"/>
</dbReference>
<dbReference type="Pfam" id="PF00127">
    <property type="entry name" value="Copper-bind"/>
    <property type="match status" value="1"/>
</dbReference>
<dbReference type="PANTHER" id="PTHR38439:SF2">
    <property type="entry name" value="OUTER MEMBRANE PROTEIN H.8"/>
    <property type="match status" value="1"/>
</dbReference>